<comment type="caution">
    <text evidence="1">The sequence shown here is derived from an EMBL/GenBank/DDBJ whole genome shotgun (WGS) entry which is preliminary data.</text>
</comment>
<proteinExistence type="predicted"/>
<dbReference type="EMBL" id="JAJOZR010000006">
    <property type="protein sequence ID" value="MCD7109653.1"/>
    <property type="molecule type" value="Genomic_DNA"/>
</dbReference>
<name>A0A9X1NUP2_9HYPH</name>
<evidence type="ECO:0000313" key="2">
    <source>
        <dbReference type="Proteomes" id="UP001139089"/>
    </source>
</evidence>
<dbReference type="Proteomes" id="UP001139089">
    <property type="component" value="Unassembled WGS sequence"/>
</dbReference>
<sequence>MLFGYDWNDGGISNQKLALAGLVIEASRNGADIYLPKIYSKDISDRRSGVFAFESVFWREPFEEFASRWNVKIVPEPSDAVYADRIERCGWNFFNSGAWNVSHLRVKGLDSRDITSDFFRSLRPRVADSLLFARIASSVFNAHNIDTVVQTRYEEDWRIHSQYTLEPVLGSGEDFCIPPDAIIHKVASSFSDKPGMIYISCDEKHMPMSKADTKRVVFERTGISILWKSDLLTEEEHDDMTPLDASLIDFELAKTAERFVGLSRSTFGNLVTFERFSTAYRNRNVDFIYNLPGEQLGRRIDAGTADDPRIACGLVE</sequence>
<organism evidence="1 2">
    <name type="scientific">Rhizobium quercicola</name>
    <dbReference type="NCBI Taxonomy" id="2901226"/>
    <lineage>
        <taxon>Bacteria</taxon>
        <taxon>Pseudomonadati</taxon>
        <taxon>Pseudomonadota</taxon>
        <taxon>Alphaproteobacteria</taxon>
        <taxon>Hyphomicrobiales</taxon>
        <taxon>Rhizobiaceae</taxon>
        <taxon>Rhizobium/Agrobacterium group</taxon>
        <taxon>Rhizobium</taxon>
    </lineage>
</organism>
<keyword evidence="2" id="KW-1185">Reference proteome</keyword>
<protein>
    <submittedName>
        <fullName evidence="1">Uncharacterized protein</fullName>
    </submittedName>
</protein>
<evidence type="ECO:0000313" key="1">
    <source>
        <dbReference type="EMBL" id="MCD7109653.1"/>
    </source>
</evidence>
<dbReference type="AlphaFoldDB" id="A0A9X1NUP2"/>
<gene>
    <name evidence="1" type="ORF">LRX75_11410</name>
</gene>
<reference evidence="1" key="1">
    <citation type="submission" date="2021-12" db="EMBL/GenBank/DDBJ databases">
        <authorList>
            <person name="Li Y."/>
        </authorList>
    </citation>
    <scope>NUCLEOTIDE SEQUENCE</scope>
    <source>
        <strain evidence="1">DKSPLA3</strain>
    </source>
</reference>
<dbReference type="RefSeq" id="WP_231814438.1">
    <property type="nucleotide sequence ID" value="NZ_JAJOZR010000006.1"/>
</dbReference>
<accession>A0A9X1NUP2</accession>